<feature type="domain" description="BPTI/Kunitz inhibitor" evidence="14">
    <location>
        <begin position="1199"/>
        <end position="1253"/>
    </location>
</feature>
<feature type="domain" description="BPTI/Kunitz inhibitor" evidence="14">
    <location>
        <begin position="395"/>
        <end position="451"/>
    </location>
</feature>
<feature type="region of interest" description="Disordered" evidence="11">
    <location>
        <begin position="661"/>
        <end position="692"/>
    </location>
</feature>
<dbReference type="SMART" id="SM00179">
    <property type="entry name" value="EGF_CA"/>
    <property type="match status" value="2"/>
</dbReference>
<dbReference type="PROSITE" id="PS01187">
    <property type="entry name" value="EGF_CA"/>
    <property type="match status" value="2"/>
</dbReference>
<keyword evidence="7" id="KW-0677">Repeat</keyword>
<feature type="domain" description="BPTI/Kunitz inhibitor" evidence="14">
    <location>
        <begin position="186"/>
        <end position="240"/>
    </location>
</feature>
<feature type="domain" description="EGF-like" evidence="13">
    <location>
        <begin position="291"/>
        <end position="331"/>
    </location>
</feature>
<feature type="domain" description="BPTI/Kunitz inhibitor" evidence="14">
    <location>
        <begin position="1124"/>
        <end position="1181"/>
    </location>
</feature>
<evidence type="ECO:0000256" key="7">
    <source>
        <dbReference type="ARBA" id="ARBA00022737"/>
    </source>
</evidence>
<evidence type="ECO:0000259" key="13">
    <source>
        <dbReference type="PROSITE" id="PS50026"/>
    </source>
</evidence>
<keyword evidence="6 12" id="KW-0732">Signal</keyword>
<dbReference type="Proteomes" id="UP000887566">
    <property type="component" value="Unplaced"/>
</dbReference>
<feature type="domain" description="BPTI/Kunitz inhibitor" evidence="14">
    <location>
        <begin position="1322"/>
        <end position="1373"/>
    </location>
</feature>
<evidence type="ECO:0000313" key="16">
    <source>
        <dbReference type="WBParaSite" id="PSAMB.scaffold656size44437.g7860.t1"/>
    </source>
</evidence>
<dbReference type="InterPro" id="IPR000152">
    <property type="entry name" value="EGF-type_Asp/Asn_hydroxyl_site"/>
</dbReference>
<keyword evidence="3 10" id="KW-0245">EGF-like domain</keyword>
<feature type="domain" description="BPTI/Kunitz inhibitor" evidence="14">
    <location>
        <begin position="1061"/>
        <end position="1111"/>
    </location>
</feature>
<dbReference type="GO" id="GO:0004867">
    <property type="term" value="F:serine-type endopeptidase inhibitor activity"/>
    <property type="evidence" value="ECO:0007669"/>
    <property type="project" value="UniProtKB-KW"/>
</dbReference>
<feature type="region of interest" description="Disordered" evidence="11">
    <location>
        <begin position="122"/>
        <end position="174"/>
    </location>
</feature>
<reference evidence="16" key="1">
    <citation type="submission" date="2022-11" db="UniProtKB">
        <authorList>
            <consortium name="WormBaseParasite"/>
        </authorList>
    </citation>
    <scope>IDENTIFICATION</scope>
</reference>
<dbReference type="PROSITE" id="PS01186">
    <property type="entry name" value="EGF_2"/>
    <property type="match status" value="2"/>
</dbReference>
<dbReference type="InterPro" id="IPR001881">
    <property type="entry name" value="EGF-like_Ca-bd_dom"/>
</dbReference>
<evidence type="ECO:0000256" key="4">
    <source>
        <dbReference type="ARBA" id="ARBA00022656"/>
    </source>
</evidence>
<feature type="domain" description="BPTI/Kunitz inhibitor" evidence="14">
    <location>
        <begin position="921"/>
        <end position="976"/>
    </location>
</feature>
<dbReference type="GO" id="GO:0005509">
    <property type="term" value="F:calcium ion binding"/>
    <property type="evidence" value="ECO:0007669"/>
    <property type="project" value="InterPro"/>
</dbReference>
<dbReference type="Pfam" id="PF00014">
    <property type="entry name" value="Kunitz_BPTI"/>
    <property type="match status" value="12"/>
</dbReference>
<feature type="region of interest" description="Disordered" evidence="11">
    <location>
        <begin position="547"/>
        <end position="625"/>
    </location>
</feature>
<organism evidence="15 16">
    <name type="scientific">Plectus sambesii</name>
    <dbReference type="NCBI Taxonomy" id="2011161"/>
    <lineage>
        <taxon>Eukaryota</taxon>
        <taxon>Metazoa</taxon>
        <taxon>Ecdysozoa</taxon>
        <taxon>Nematoda</taxon>
        <taxon>Chromadorea</taxon>
        <taxon>Plectida</taxon>
        <taxon>Plectina</taxon>
        <taxon>Plectoidea</taxon>
        <taxon>Plectidae</taxon>
        <taxon>Plectus</taxon>
    </lineage>
</organism>
<feature type="domain" description="BPTI/Kunitz inhibitor" evidence="14">
    <location>
        <begin position="988"/>
        <end position="1044"/>
    </location>
</feature>
<feature type="compositionally biased region" description="Polar residues" evidence="11">
    <location>
        <begin position="564"/>
        <end position="585"/>
    </location>
</feature>
<dbReference type="InterPro" id="IPR050098">
    <property type="entry name" value="TFPI/VKTCI-like"/>
</dbReference>
<dbReference type="PANTHER" id="PTHR10083:SF217">
    <property type="entry name" value="BOOPHILIN-H2"/>
    <property type="match status" value="1"/>
</dbReference>
<dbReference type="SUPFAM" id="SSF57184">
    <property type="entry name" value="Growth factor receptor domain"/>
    <property type="match status" value="1"/>
</dbReference>
<dbReference type="CDD" id="cd00054">
    <property type="entry name" value="EGF_CA"/>
    <property type="match status" value="2"/>
</dbReference>
<dbReference type="InterPro" id="IPR018097">
    <property type="entry name" value="EGF_Ca-bd_CS"/>
</dbReference>
<dbReference type="InterPro" id="IPR036880">
    <property type="entry name" value="Kunitz_BPTI_sf"/>
</dbReference>
<dbReference type="Gene3D" id="4.10.410.10">
    <property type="entry name" value="Pancreatic trypsin inhibitor Kunitz domain"/>
    <property type="match status" value="13"/>
</dbReference>
<dbReference type="InterPro" id="IPR049883">
    <property type="entry name" value="NOTCH1_EGF-like"/>
</dbReference>
<dbReference type="InterPro" id="IPR009030">
    <property type="entry name" value="Growth_fac_rcpt_cys_sf"/>
</dbReference>
<evidence type="ECO:0000256" key="10">
    <source>
        <dbReference type="PROSITE-ProRule" id="PRU00076"/>
    </source>
</evidence>
<keyword evidence="4" id="KW-0800">Toxin</keyword>
<evidence type="ECO:0000256" key="8">
    <source>
        <dbReference type="ARBA" id="ARBA00022900"/>
    </source>
</evidence>
<feature type="domain" description="BPTI/Kunitz inhibitor" evidence="14">
    <location>
        <begin position="475"/>
        <end position="539"/>
    </location>
</feature>
<dbReference type="PROSITE" id="PS50026">
    <property type="entry name" value="EGF_3"/>
    <property type="match status" value="2"/>
</dbReference>
<dbReference type="Gene3D" id="2.10.25.10">
    <property type="entry name" value="Laminin"/>
    <property type="match status" value="2"/>
</dbReference>
<evidence type="ECO:0000256" key="12">
    <source>
        <dbReference type="SAM" id="SignalP"/>
    </source>
</evidence>
<dbReference type="CDD" id="cd00109">
    <property type="entry name" value="Kunitz-type"/>
    <property type="match status" value="8"/>
</dbReference>
<name>A0A914X5D5_9BILA</name>
<feature type="domain" description="BPTI/Kunitz inhibitor" evidence="14">
    <location>
        <begin position="854"/>
        <end position="910"/>
    </location>
</feature>
<accession>A0A914X5D5</accession>
<comment type="caution">
    <text evidence="10">Lacks conserved residue(s) required for the propagation of feature annotation.</text>
</comment>
<sequence length="1464" mass="167477">MSSLFVLLLLIITCCYLPGVDLVKASDKKLTKDYKEKTDEQCILEPDRGPCKRLLKRWFWNSTAHRCKVFTYGGCEGNLNRFDTKNECITLCQAKYSTSDDAEKEKEKPLIAKTKVHLLTEQEQKHLDAKKRRLAKERAQKGRETDLKNRHRKKKKKEKGKTSQSEEDNKPKTIKSKTALEVPAICLLKPDQGGGCNTQDLGKYWYYFDATTSKCFKFWYWGCGGNLNRFETNHKCLKKCVRSTEIRLKNHKRHCDKCDYKTSTCHKVSRGNFTCNCIQGFKKNASGACVDEDECLSFKAECSPYAWCDNSVGSYSCVCMDGYRGTGKLCERIPFNNQVIPLPRQLVTDVNECMDALPVCPDHSLCHNTIGSYYCECDFGYGGSGKRCSNNPTICAQPFDERYKRQCGSGLWSVRYFYNETTATCERFWYDQCQLESLNIFTEPHTCQVLCARKMRRARDETSSSSTSTTTAVACSDEFDVRNMEQCQKASWIARYYFDRRARRCQMFWYDASCDDQPKNRRTNSRNYFAQLITCQWMCEAKLDQMPQMHPPQQSANQDRRHSVTSTATTMGKISASFSQNTQETRPVITDHSDQTQSSSRSSSSRREEPLPTHHSLASHHRVGSYPGIGQISASFSSKNTQQSKGNSVLPHIGVISASFSSTKDANKPGSPPQPSSSPRIGKITASLSSTSAATQPRSNAISFGKISAFIEQSPNLYEAKEKVVDIFDPVGIIKATKTEQMASSRSSLKRRSEASVNRIPGTEAVVDNQIFSMRYKAMVTVAANCLEPFDDILSKSCGTGQWQSRYHFDADQRRCRMFWFDNCKSHSRNNFGDLESCQWMCEGTHPKPEAKACLDAFDETYKNDCRNGKFESRFFFDHDTKQCQLFWFGGCQSRSKNLFADIGVCQNLCETPNRDLSRSCLDPFDATYEQSCSNSFQQKYYFDIQSKSCKMFWYGHCKGASENIYPSLATCHWLCERPKSLEPPKHCIDKFDEKYSQSCAGGDWEEKWFFSHKTGECESFWYDQCKSTSENIFPDRKTCQWLCELPSPPYIPPSHLPETCLEDVQPGTCSHNYPAYHYNRHTARCEPFSYTGCGGNRNRFLTVQQCEQTCEMFTNVNGHDADCLLPLDVGHGREDSQCHRNAGYRYYYNREYGKCGRFWYFGCGGNENRFTSDAVCRVACGQNHHLLESSKYNDPSVCFLAEDKGSCLYIKDKPVQRWSYSPATLECHEFTYNGCGGNRNRFGSQKACEMQCKGLKQPNSDLCAYWPDWGPCNQLRWMWFFNMTRGSCEQFLWGGCEGNTNRYSSYESCQRTCEVSVSDPCLERLDRGKWCESMSNRYFYDQKTKKCKGFHYTGCGQSANNFLTLSECQSQCIFKTVVEVKSSKESSKTKYTGIKPPVKNDMKRHVFLSGDTQSYLKTEAQWVDYGQCIGFRYNISGLFTKLTSYLCLMEENGHCMTEILSTV</sequence>
<dbReference type="FunFam" id="4.10.410.10:FF:000020">
    <property type="entry name" value="Collagen, type VI, alpha 3"/>
    <property type="match status" value="1"/>
</dbReference>
<dbReference type="InterPro" id="IPR002223">
    <property type="entry name" value="Kunitz_BPTI"/>
</dbReference>
<dbReference type="SMART" id="SM00131">
    <property type="entry name" value="KU"/>
    <property type="match status" value="13"/>
</dbReference>
<feature type="compositionally biased region" description="Basic and acidic residues" evidence="11">
    <location>
        <begin position="136"/>
        <end position="148"/>
    </location>
</feature>
<feature type="domain" description="BPTI/Kunitz inhibitor" evidence="14">
    <location>
        <begin position="1264"/>
        <end position="1314"/>
    </location>
</feature>
<keyword evidence="9" id="KW-1015">Disulfide bond</keyword>
<feature type="compositionally biased region" description="Basic residues" evidence="11">
    <location>
        <begin position="149"/>
        <end position="159"/>
    </location>
</feature>
<dbReference type="GO" id="GO:0005615">
    <property type="term" value="C:extracellular space"/>
    <property type="evidence" value="ECO:0007669"/>
    <property type="project" value="TreeGrafter"/>
</dbReference>
<dbReference type="PANTHER" id="PTHR10083">
    <property type="entry name" value="KUNITZ-TYPE PROTEASE INHIBITOR-RELATED"/>
    <property type="match status" value="1"/>
</dbReference>
<evidence type="ECO:0000256" key="3">
    <source>
        <dbReference type="ARBA" id="ARBA00022536"/>
    </source>
</evidence>
<feature type="signal peptide" evidence="12">
    <location>
        <begin position="1"/>
        <end position="22"/>
    </location>
</feature>
<dbReference type="SMART" id="SM00181">
    <property type="entry name" value="EGF"/>
    <property type="match status" value="3"/>
</dbReference>
<dbReference type="InterPro" id="IPR000742">
    <property type="entry name" value="EGF"/>
</dbReference>
<dbReference type="SUPFAM" id="SSF57362">
    <property type="entry name" value="BPTI-like"/>
    <property type="match status" value="13"/>
</dbReference>
<evidence type="ECO:0000313" key="15">
    <source>
        <dbReference type="Proteomes" id="UP000887566"/>
    </source>
</evidence>
<evidence type="ECO:0000256" key="5">
    <source>
        <dbReference type="ARBA" id="ARBA00022690"/>
    </source>
</evidence>
<protein>
    <submittedName>
        <fullName evidence="16">Uncharacterized protein</fullName>
    </submittedName>
</protein>
<keyword evidence="15" id="KW-1185">Reference proteome</keyword>
<keyword evidence="2" id="KW-0964">Secreted</keyword>
<evidence type="ECO:0000256" key="6">
    <source>
        <dbReference type="ARBA" id="ARBA00022729"/>
    </source>
</evidence>
<evidence type="ECO:0000256" key="11">
    <source>
        <dbReference type="SAM" id="MobiDB-lite"/>
    </source>
</evidence>
<dbReference type="Pfam" id="PF07645">
    <property type="entry name" value="EGF_CA"/>
    <property type="match status" value="2"/>
</dbReference>
<dbReference type="SUPFAM" id="SSF57196">
    <property type="entry name" value="EGF/Laminin"/>
    <property type="match status" value="1"/>
</dbReference>
<dbReference type="PROSITE" id="PS00280">
    <property type="entry name" value="BPTI_KUNITZ_1"/>
    <property type="match status" value="5"/>
</dbReference>
<evidence type="ECO:0000256" key="9">
    <source>
        <dbReference type="ARBA" id="ARBA00023157"/>
    </source>
</evidence>
<keyword evidence="5" id="KW-0646">Protease inhibitor</keyword>
<feature type="chain" id="PRO_5037411788" evidence="12">
    <location>
        <begin position="23"/>
        <end position="1464"/>
    </location>
</feature>
<dbReference type="WBParaSite" id="PSAMB.scaffold656size44437.g7860.t1">
    <property type="protein sequence ID" value="PSAMB.scaffold656size44437.g7860.t1"/>
    <property type="gene ID" value="PSAMB.scaffold656size44437.g7860"/>
</dbReference>
<dbReference type="FunFam" id="2.10.25.10:FF:000038">
    <property type="entry name" value="Fibrillin 2"/>
    <property type="match status" value="2"/>
</dbReference>
<evidence type="ECO:0000256" key="2">
    <source>
        <dbReference type="ARBA" id="ARBA00022525"/>
    </source>
</evidence>
<dbReference type="PROSITE" id="PS00010">
    <property type="entry name" value="ASX_HYDROXYL"/>
    <property type="match status" value="2"/>
</dbReference>
<feature type="domain" description="BPTI/Kunitz inhibitor" evidence="14">
    <location>
        <begin position="42"/>
        <end position="92"/>
    </location>
</feature>
<feature type="domain" description="BPTI/Kunitz inhibitor" evidence="14">
    <location>
        <begin position="786"/>
        <end position="842"/>
    </location>
</feature>
<feature type="domain" description="EGF-like" evidence="13">
    <location>
        <begin position="349"/>
        <end position="389"/>
    </location>
</feature>
<dbReference type="PROSITE" id="PS50279">
    <property type="entry name" value="BPTI_KUNITZ_2"/>
    <property type="match status" value="13"/>
</dbReference>
<keyword evidence="8" id="KW-0722">Serine protease inhibitor</keyword>
<proteinExistence type="predicted"/>
<comment type="subcellular location">
    <subcellularLocation>
        <location evidence="1">Secreted</location>
    </subcellularLocation>
</comment>
<evidence type="ECO:0000256" key="1">
    <source>
        <dbReference type="ARBA" id="ARBA00004613"/>
    </source>
</evidence>
<dbReference type="PRINTS" id="PR00759">
    <property type="entry name" value="BASICPTASE"/>
</dbReference>
<evidence type="ECO:0000259" key="14">
    <source>
        <dbReference type="PROSITE" id="PS50279"/>
    </source>
</evidence>
<dbReference type="InterPro" id="IPR020901">
    <property type="entry name" value="Prtase_inh_Kunz-CS"/>
</dbReference>